<dbReference type="Gene3D" id="3.40.50.300">
    <property type="entry name" value="P-loop containing nucleotide triphosphate hydrolases"/>
    <property type="match status" value="1"/>
</dbReference>
<gene>
    <name evidence="1" type="ORF">HTAM1171_LOCUS4589</name>
</gene>
<evidence type="ECO:0008006" key="2">
    <source>
        <dbReference type="Google" id="ProtNLM"/>
    </source>
</evidence>
<name>A0A7S2HBD3_9STRA</name>
<protein>
    <recommendedName>
        <fullName evidence="2">Sulfotransferase domain-containing protein</fullName>
    </recommendedName>
</protein>
<dbReference type="EMBL" id="HBGV01007545">
    <property type="protein sequence ID" value="CAD9485790.1"/>
    <property type="molecule type" value="Transcribed_RNA"/>
</dbReference>
<proteinExistence type="predicted"/>
<reference evidence="1" key="1">
    <citation type="submission" date="2021-01" db="EMBL/GenBank/DDBJ databases">
        <authorList>
            <person name="Corre E."/>
            <person name="Pelletier E."/>
            <person name="Niang G."/>
            <person name="Scheremetjew M."/>
            <person name="Finn R."/>
            <person name="Kale V."/>
            <person name="Holt S."/>
            <person name="Cochrane G."/>
            <person name="Meng A."/>
            <person name="Brown T."/>
            <person name="Cohen L."/>
        </authorList>
    </citation>
    <scope>NUCLEOTIDE SEQUENCE</scope>
    <source>
        <strain evidence="1">CCMP826</strain>
    </source>
</reference>
<dbReference type="PANTHER" id="PTHR32301:SF6">
    <property type="entry name" value="GOLVESIN-RELATED"/>
    <property type="match status" value="1"/>
</dbReference>
<dbReference type="PANTHER" id="PTHR32301">
    <property type="entry name" value="COUNTIN RECEPTOR CNR3-RELATED"/>
    <property type="match status" value="1"/>
</dbReference>
<accession>A0A7S2HBD3</accession>
<evidence type="ECO:0000313" key="1">
    <source>
        <dbReference type="EMBL" id="CAD9485790.1"/>
    </source>
</evidence>
<dbReference type="AlphaFoldDB" id="A0A7S2HBD3"/>
<organism evidence="1">
    <name type="scientific">Helicotheca tamesis</name>
    <dbReference type="NCBI Taxonomy" id="374047"/>
    <lineage>
        <taxon>Eukaryota</taxon>
        <taxon>Sar</taxon>
        <taxon>Stramenopiles</taxon>
        <taxon>Ochrophyta</taxon>
        <taxon>Bacillariophyta</taxon>
        <taxon>Mediophyceae</taxon>
        <taxon>Lithodesmiophycidae</taxon>
        <taxon>Lithodesmiales</taxon>
        <taxon>Lithodesmiaceae</taxon>
        <taxon>Helicotheca</taxon>
    </lineage>
</organism>
<sequence length="374" mass="42385">MRVTSIAGSYLSLFGSFPIAYVAHISETSCRARMKASKALKRAAFSTSLVIVSVSLLKQESNAIQRLASVTVDLSGDVANNMRDVADPLKDTDTAVYWHVPKASGSSIKGYYSCMGLVEGTDMSETEGHDQDQSVAVWTHQPSKHRYINVDTTREEGILRGKQLGLAESGLADIVSTMFPRIIPQMFNEQHQGRYFALLRHPVERAVSLFYYYQIASWERPGVYQPELEGMDIDEWLEGRESTGGYMVSLLVNKDRRETLTDDDLEMAKEILRTKFIVGLVTEMEESVNRFDQYFGWSDNELRSECQDRFIVKGVNKNSHNGVKPGSDTWNKLTELNRYDLQLYQYAVQLFEEQAEFFSEKTMDDSVDTSVSTE</sequence>
<dbReference type="InterPro" id="IPR027417">
    <property type="entry name" value="P-loop_NTPase"/>
</dbReference>
<dbReference type="InterPro" id="IPR053259">
    <property type="entry name" value="Golvesin-related_Golgi"/>
</dbReference>